<sequence length="31" mass="3439">VLLGALVLAMLVRTFLFQAFYIPSPSMEPTL</sequence>
<dbReference type="Pfam" id="PF10502">
    <property type="entry name" value="Peptidase_S26"/>
    <property type="match status" value="1"/>
</dbReference>
<dbReference type="AlphaFoldDB" id="A0A382KRM1"/>
<dbReference type="GO" id="GO:0006465">
    <property type="term" value="P:signal peptide processing"/>
    <property type="evidence" value="ECO:0007669"/>
    <property type="project" value="InterPro"/>
</dbReference>
<reference evidence="2" key="1">
    <citation type="submission" date="2018-05" db="EMBL/GenBank/DDBJ databases">
        <authorList>
            <person name="Lanie J.A."/>
            <person name="Ng W.-L."/>
            <person name="Kazmierczak K.M."/>
            <person name="Andrzejewski T.M."/>
            <person name="Davidsen T.M."/>
            <person name="Wayne K.J."/>
            <person name="Tettelin H."/>
            <person name="Glass J.I."/>
            <person name="Rusch D."/>
            <person name="Podicherti R."/>
            <person name="Tsui H.-C.T."/>
            <person name="Winkler M.E."/>
        </authorList>
    </citation>
    <scope>NUCLEOTIDE SEQUENCE</scope>
</reference>
<gene>
    <name evidence="2" type="ORF">METZ01_LOCUS279800</name>
</gene>
<proteinExistence type="predicted"/>
<evidence type="ECO:0000313" key="2">
    <source>
        <dbReference type="EMBL" id="SVC26946.1"/>
    </source>
</evidence>
<feature type="non-terminal residue" evidence="2">
    <location>
        <position position="31"/>
    </location>
</feature>
<evidence type="ECO:0000259" key="1">
    <source>
        <dbReference type="Pfam" id="PF10502"/>
    </source>
</evidence>
<dbReference type="GO" id="GO:0004252">
    <property type="term" value="F:serine-type endopeptidase activity"/>
    <property type="evidence" value="ECO:0007669"/>
    <property type="project" value="InterPro"/>
</dbReference>
<accession>A0A382KRM1</accession>
<dbReference type="SUPFAM" id="SSF51306">
    <property type="entry name" value="LexA/Signal peptidase"/>
    <property type="match status" value="1"/>
</dbReference>
<dbReference type="InterPro" id="IPR019533">
    <property type="entry name" value="Peptidase_S26"/>
</dbReference>
<name>A0A382KRM1_9ZZZZ</name>
<organism evidence="2">
    <name type="scientific">marine metagenome</name>
    <dbReference type="NCBI Taxonomy" id="408172"/>
    <lineage>
        <taxon>unclassified sequences</taxon>
        <taxon>metagenomes</taxon>
        <taxon>ecological metagenomes</taxon>
    </lineage>
</organism>
<dbReference type="InterPro" id="IPR036286">
    <property type="entry name" value="LexA/Signal_pep-like_sf"/>
</dbReference>
<protein>
    <recommendedName>
        <fullName evidence="1">Peptidase S26 domain-containing protein</fullName>
    </recommendedName>
</protein>
<feature type="non-terminal residue" evidence="2">
    <location>
        <position position="1"/>
    </location>
</feature>
<feature type="domain" description="Peptidase S26" evidence="1">
    <location>
        <begin position="2"/>
        <end position="31"/>
    </location>
</feature>
<dbReference type="EMBL" id="UINC01082303">
    <property type="protein sequence ID" value="SVC26946.1"/>
    <property type="molecule type" value="Genomic_DNA"/>
</dbReference>